<feature type="binding site" evidence="9">
    <location>
        <begin position="10"/>
        <end position="11"/>
    </location>
    <ligand>
        <name>ATP</name>
        <dbReference type="ChEBI" id="CHEBI:30616"/>
    </ligand>
</feature>
<dbReference type="GO" id="GO:0005524">
    <property type="term" value="F:ATP binding"/>
    <property type="evidence" value="ECO:0007669"/>
    <property type="project" value="UniProtKB-KW"/>
</dbReference>
<keyword evidence="4 9" id="KW-0547">Nucleotide-binding</keyword>
<comment type="catalytic activity">
    <reaction evidence="8 9">
        <text>(R)-4'-phosphopantetheine + ATP + H(+) = 3'-dephospho-CoA + diphosphate</text>
        <dbReference type="Rhea" id="RHEA:19801"/>
        <dbReference type="ChEBI" id="CHEBI:15378"/>
        <dbReference type="ChEBI" id="CHEBI:30616"/>
        <dbReference type="ChEBI" id="CHEBI:33019"/>
        <dbReference type="ChEBI" id="CHEBI:57328"/>
        <dbReference type="ChEBI" id="CHEBI:61723"/>
        <dbReference type="EC" id="2.7.7.3"/>
    </reaction>
</comment>
<comment type="similarity">
    <text evidence="9">Belongs to the bacterial CoaD family.</text>
</comment>
<organism evidence="11 12">
    <name type="scientific">Lacticaseibacillus saniviri JCM 17471 = DSM 24301</name>
    <dbReference type="NCBI Taxonomy" id="1293598"/>
    <lineage>
        <taxon>Bacteria</taxon>
        <taxon>Bacillati</taxon>
        <taxon>Bacillota</taxon>
        <taxon>Bacilli</taxon>
        <taxon>Lactobacillales</taxon>
        <taxon>Lactobacillaceae</taxon>
        <taxon>Lacticaseibacillus</taxon>
    </lineage>
</organism>
<dbReference type="OrthoDB" id="9806661at2"/>
<protein>
    <recommendedName>
        <fullName evidence="9">Phosphopantetheine adenylyltransferase</fullName>
        <ecNumber evidence="9">2.7.7.3</ecNumber>
    </recommendedName>
    <alternativeName>
        <fullName evidence="9">Dephospho-CoA pyrophosphorylase</fullName>
    </alternativeName>
    <alternativeName>
        <fullName evidence="9">Pantetheine-phosphate adenylyltransferase</fullName>
        <shortName evidence="9">PPAT</shortName>
    </alternativeName>
</protein>
<evidence type="ECO:0000256" key="3">
    <source>
        <dbReference type="ARBA" id="ARBA00022695"/>
    </source>
</evidence>
<dbReference type="Proteomes" id="UP000050969">
    <property type="component" value="Unassembled WGS sequence"/>
</dbReference>
<keyword evidence="6 9" id="KW-0460">Magnesium</keyword>
<evidence type="ECO:0000256" key="4">
    <source>
        <dbReference type="ARBA" id="ARBA00022741"/>
    </source>
</evidence>
<keyword evidence="12" id="KW-1185">Reference proteome</keyword>
<name>A0A0R2N2R7_9LACO</name>
<dbReference type="InterPro" id="IPR004821">
    <property type="entry name" value="Cyt_trans-like"/>
</dbReference>
<dbReference type="STRING" id="1293598.IV56_GL001465"/>
<gene>
    <name evidence="9" type="primary">coaD</name>
    <name evidence="11" type="ORF">IV56_GL001465</name>
</gene>
<evidence type="ECO:0000256" key="8">
    <source>
        <dbReference type="ARBA" id="ARBA00029346"/>
    </source>
</evidence>
<feature type="binding site" evidence="9">
    <location>
        <position position="42"/>
    </location>
    <ligand>
        <name>substrate</name>
    </ligand>
</feature>
<evidence type="ECO:0000256" key="2">
    <source>
        <dbReference type="ARBA" id="ARBA00022679"/>
    </source>
</evidence>
<dbReference type="PATRIC" id="fig|1293598.4.peg.1530"/>
<reference evidence="11 12" key="1">
    <citation type="journal article" date="2015" name="Genome Announc.">
        <title>Expanding the biotechnology potential of lactobacilli through comparative genomics of 213 strains and associated genera.</title>
        <authorList>
            <person name="Sun Z."/>
            <person name="Harris H.M."/>
            <person name="McCann A."/>
            <person name="Guo C."/>
            <person name="Argimon S."/>
            <person name="Zhang W."/>
            <person name="Yang X."/>
            <person name="Jeffery I.B."/>
            <person name="Cooney J.C."/>
            <person name="Kagawa T.F."/>
            <person name="Liu W."/>
            <person name="Song Y."/>
            <person name="Salvetti E."/>
            <person name="Wrobel A."/>
            <person name="Rasinkangas P."/>
            <person name="Parkhill J."/>
            <person name="Rea M.C."/>
            <person name="O'Sullivan O."/>
            <person name="Ritari J."/>
            <person name="Douillard F.P."/>
            <person name="Paul Ross R."/>
            <person name="Yang R."/>
            <person name="Briner A.E."/>
            <person name="Felis G.E."/>
            <person name="de Vos W.M."/>
            <person name="Barrangou R."/>
            <person name="Klaenhammer T.R."/>
            <person name="Caufield P.W."/>
            <person name="Cui Y."/>
            <person name="Zhang H."/>
            <person name="O'Toole P.W."/>
        </authorList>
    </citation>
    <scope>NUCLEOTIDE SEQUENCE [LARGE SCALE GENOMIC DNA]</scope>
    <source>
        <strain evidence="11 12">DSM 24301</strain>
    </source>
</reference>
<dbReference type="InterPro" id="IPR014729">
    <property type="entry name" value="Rossmann-like_a/b/a_fold"/>
</dbReference>
<dbReference type="GO" id="GO:0004595">
    <property type="term" value="F:pantetheine-phosphate adenylyltransferase activity"/>
    <property type="evidence" value="ECO:0007669"/>
    <property type="project" value="UniProtKB-UniRule"/>
</dbReference>
<dbReference type="PRINTS" id="PR01020">
    <property type="entry name" value="LPSBIOSNTHSS"/>
</dbReference>
<feature type="binding site" evidence="9">
    <location>
        <position position="18"/>
    </location>
    <ligand>
        <name>ATP</name>
        <dbReference type="ChEBI" id="CHEBI:30616"/>
    </ligand>
</feature>
<feature type="binding site" evidence="9">
    <location>
        <begin position="90"/>
        <end position="92"/>
    </location>
    <ligand>
        <name>ATP</name>
        <dbReference type="ChEBI" id="CHEBI:30616"/>
    </ligand>
</feature>
<dbReference type="PANTHER" id="PTHR21342">
    <property type="entry name" value="PHOSPHOPANTETHEINE ADENYLYLTRANSFERASE"/>
    <property type="match status" value="1"/>
</dbReference>
<dbReference type="UniPathway" id="UPA00241">
    <property type="reaction ID" value="UER00355"/>
</dbReference>
<keyword evidence="5 9" id="KW-0067">ATP-binding</keyword>
<evidence type="ECO:0000256" key="5">
    <source>
        <dbReference type="ARBA" id="ARBA00022840"/>
    </source>
</evidence>
<feature type="binding site" evidence="9">
    <location>
        <position position="89"/>
    </location>
    <ligand>
        <name>substrate</name>
    </ligand>
</feature>
<comment type="cofactor">
    <cofactor evidence="9">
        <name>Mg(2+)</name>
        <dbReference type="ChEBI" id="CHEBI:18420"/>
    </cofactor>
</comment>
<dbReference type="GO" id="GO:0015937">
    <property type="term" value="P:coenzyme A biosynthetic process"/>
    <property type="evidence" value="ECO:0007669"/>
    <property type="project" value="UniProtKB-UniRule"/>
</dbReference>
<comment type="subunit">
    <text evidence="9">Homohexamer.</text>
</comment>
<evidence type="ECO:0000259" key="10">
    <source>
        <dbReference type="Pfam" id="PF01467"/>
    </source>
</evidence>
<dbReference type="Gene3D" id="3.40.50.620">
    <property type="entry name" value="HUPs"/>
    <property type="match status" value="1"/>
</dbReference>
<sequence>MAKIALFPGSFDPMTNGHLDTVQRASQLFDKVIVAVMTNTAKKPLFSSNERVALIEAATADLPNVSVVAQAGKLTVDFAHEMDAKFIIRGLRNANDLAYEADIARVNAVLDQSIETVFLLADPAYLSVSSSMIKEVATFGGDVSALVPPAVVQALKQRLGGNHEA</sequence>
<comment type="function">
    <text evidence="9">Reversibly transfers an adenylyl group from ATP to 4'-phosphopantetheine, yielding dephospho-CoA (dPCoA) and pyrophosphate.</text>
</comment>
<keyword evidence="2 9" id="KW-0808">Transferase</keyword>
<dbReference type="EC" id="2.7.7.3" evidence="9"/>
<dbReference type="RefSeq" id="WP_054776491.1">
    <property type="nucleotide sequence ID" value="NZ_BBBX01000001.1"/>
</dbReference>
<feature type="binding site" evidence="9">
    <location>
        <begin position="125"/>
        <end position="131"/>
    </location>
    <ligand>
        <name>ATP</name>
        <dbReference type="ChEBI" id="CHEBI:30616"/>
    </ligand>
</feature>
<evidence type="ECO:0000256" key="6">
    <source>
        <dbReference type="ARBA" id="ARBA00022842"/>
    </source>
</evidence>
<proteinExistence type="inferred from homology"/>
<keyword evidence="1 9" id="KW-0963">Cytoplasm</keyword>
<feature type="site" description="Transition state stabilizer" evidence="9">
    <location>
        <position position="18"/>
    </location>
</feature>
<keyword evidence="7 9" id="KW-0173">Coenzyme A biosynthesis</keyword>
<dbReference type="EMBL" id="JQCE01000005">
    <property type="protein sequence ID" value="KRO18333.1"/>
    <property type="molecule type" value="Genomic_DNA"/>
</dbReference>
<feature type="binding site" evidence="9">
    <location>
        <position position="75"/>
    </location>
    <ligand>
        <name>substrate</name>
    </ligand>
</feature>
<evidence type="ECO:0000256" key="1">
    <source>
        <dbReference type="ARBA" id="ARBA00022490"/>
    </source>
</evidence>
<feature type="binding site" evidence="9">
    <location>
        <position position="10"/>
    </location>
    <ligand>
        <name>substrate</name>
    </ligand>
</feature>
<evidence type="ECO:0000256" key="9">
    <source>
        <dbReference type="HAMAP-Rule" id="MF_00151"/>
    </source>
</evidence>
<evidence type="ECO:0000313" key="11">
    <source>
        <dbReference type="EMBL" id="KRO18333.1"/>
    </source>
</evidence>
<dbReference type="HAMAP" id="MF_00151">
    <property type="entry name" value="PPAT_bact"/>
    <property type="match status" value="1"/>
</dbReference>
<comment type="pathway">
    <text evidence="9">Cofactor biosynthesis; coenzyme A biosynthesis; CoA from (R)-pantothenate: step 4/5.</text>
</comment>
<dbReference type="PANTHER" id="PTHR21342:SF1">
    <property type="entry name" value="PHOSPHOPANTETHEINE ADENYLYLTRANSFERASE"/>
    <property type="match status" value="1"/>
</dbReference>
<keyword evidence="3 9" id="KW-0548">Nucleotidyltransferase</keyword>
<dbReference type="GO" id="GO:0005737">
    <property type="term" value="C:cytoplasm"/>
    <property type="evidence" value="ECO:0007669"/>
    <property type="project" value="UniProtKB-SubCell"/>
</dbReference>
<comment type="subcellular location">
    <subcellularLocation>
        <location evidence="9">Cytoplasm</location>
    </subcellularLocation>
</comment>
<dbReference type="NCBIfam" id="TIGR01510">
    <property type="entry name" value="coaD_prev_kdtB"/>
    <property type="match status" value="1"/>
</dbReference>
<accession>A0A0R2N2R7</accession>
<comment type="caution">
    <text evidence="11">The sequence shown here is derived from an EMBL/GenBank/DDBJ whole genome shotgun (WGS) entry which is preliminary data.</text>
</comment>
<feature type="domain" description="Cytidyltransferase-like" evidence="10">
    <location>
        <begin position="6"/>
        <end position="135"/>
    </location>
</feature>
<dbReference type="InterPro" id="IPR001980">
    <property type="entry name" value="PPAT"/>
</dbReference>
<evidence type="ECO:0000313" key="12">
    <source>
        <dbReference type="Proteomes" id="UP000050969"/>
    </source>
</evidence>
<dbReference type="SUPFAM" id="SSF52374">
    <property type="entry name" value="Nucleotidylyl transferase"/>
    <property type="match status" value="1"/>
</dbReference>
<evidence type="ECO:0000256" key="7">
    <source>
        <dbReference type="ARBA" id="ARBA00022993"/>
    </source>
</evidence>
<dbReference type="CDD" id="cd02163">
    <property type="entry name" value="PPAT"/>
    <property type="match status" value="1"/>
</dbReference>
<dbReference type="Pfam" id="PF01467">
    <property type="entry name" value="CTP_transf_like"/>
    <property type="match status" value="1"/>
</dbReference>
<dbReference type="AlphaFoldDB" id="A0A0R2N2R7"/>
<feature type="binding site" evidence="9">
    <location>
        <position position="100"/>
    </location>
    <ligand>
        <name>ATP</name>
        <dbReference type="ChEBI" id="CHEBI:30616"/>
    </ligand>
</feature>
<dbReference type="NCBIfam" id="TIGR00125">
    <property type="entry name" value="cyt_tran_rel"/>
    <property type="match status" value="1"/>
</dbReference>